<proteinExistence type="predicted"/>
<name>A0A0G4PL58_PENC3</name>
<reference evidence="1 2" key="1">
    <citation type="journal article" date="2014" name="Nat. Commun.">
        <title>Multiple recent horizontal transfers of a large genomic region in cheese making fungi.</title>
        <authorList>
            <person name="Cheeseman K."/>
            <person name="Ropars J."/>
            <person name="Renault P."/>
            <person name="Dupont J."/>
            <person name="Gouzy J."/>
            <person name="Branca A."/>
            <person name="Abraham A.L."/>
            <person name="Ceppi M."/>
            <person name="Conseiller E."/>
            <person name="Debuchy R."/>
            <person name="Malagnac F."/>
            <person name="Goarin A."/>
            <person name="Silar P."/>
            <person name="Lacoste S."/>
            <person name="Sallet E."/>
            <person name="Bensimon A."/>
            <person name="Giraud T."/>
            <person name="Brygoo Y."/>
        </authorList>
    </citation>
    <scope>NUCLEOTIDE SEQUENCE [LARGE SCALE GENOMIC DNA]</scope>
    <source>
        <strain evidence="2">FM 013</strain>
    </source>
</reference>
<evidence type="ECO:0000313" key="1">
    <source>
        <dbReference type="EMBL" id="CRL26888.1"/>
    </source>
</evidence>
<dbReference type="EMBL" id="HG793153">
    <property type="protein sequence ID" value="CRL26888.1"/>
    <property type="molecule type" value="Genomic_DNA"/>
</dbReference>
<evidence type="ECO:0000313" key="2">
    <source>
        <dbReference type="Proteomes" id="UP000053732"/>
    </source>
</evidence>
<sequence length="55" mass="5774">MACYSAAGFTWGATMGTSAPASVIDSQIGKKKDSFPISVLTDAIAYMYAPTSNYD</sequence>
<keyword evidence="2" id="KW-1185">Reference proteome</keyword>
<protein>
    <submittedName>
        <fullName evidence="1">Str. FM013</fullName>
    </submittedName>
</protein>
<gene>
    <name evidence="1" type="ORF">PCAMFM013_S020g000047</name>
</gene>
<accession>A0A0G4PL58</accession>
<dbReference type="Proteomes" id="UP000053732">
    <property type="component" value="Unassembled WGS sequence"/>
</dbReference>
<dbReference type="AlphaFoldDB" id="A0A0G4PL58"/>
<organism evidence="1 2">
    <name type="scientific">Penicillium camemberti (strain FM 013)</name>
    <dbReference type="NCBI Taxonomy" id="1429867"/>
    <lineage>
        <taxon>Eukaryota</taxon>
        <taxon>Fungi</taxon>
        <taxon>Dikarya</taxon>
        <taxon>Ascomycota</taxon>
        <taxon>Pezizomycotina</taxon>
        <taxon>Eurotiomycetes</taxon>
        <taxon>Eurotiomycetidae</taxon>
        <taxon>Eurotiales</taxon>
        <taxon>Aspergillaceae</taxon>
        <taxon>Penicillium</taxon>
    </lineage>
</organism>